<organism evidence="1 2">
    <name type="scientific">Sphagnum magellanicum</name>
    <dbReference type="NCBI Taxonomy" id="128215"/>
    <lineage>
        <taxon>Eukaryota</taxon>
        <taxon>Viridiplantae</taxon>
        <taxon>Streptophyta</taxon>
        <taxon>Embryophyta</taxon>
        <taxon>Bryophyta</taxon>
        <taxon>Sphagnophytina</taxon>
        <taxon>Sphagnopsida</taxon>
        <taxon>Sphagnales</taxon>
        <taxon>Sphagnaceae</taxon>
        <taxon>Sphagnum</taxon>
    </lineage>
</organism>
<dbReference type="Proteomes" id="UP000828922">
    <property type="component" value="Linkage Group LG07"/>
</dbReference>
<evidence type="ECO:0000313" key="1">
    <source>
        <dbReference type="EMBL" id="KAH9557675.1"/>
    </source>
</evidence>
<dbReference type="EMBL" id="CM038913">
    <property type="protein sequence ID" value="KAH9557675.1"/>
    <property type="molecule type" value="Genomic_DNA"/>
</dbReference>
<protein>
    <submittedName>
        <fullName evidence="1">Uncharacterized protein</fullName>
    </submittedName>
</protein>
<name>A0ACB8HNA0_9BRYO</name>
<keyword evidence="2" id="KW-1185">Reference proteome</keyword>
<gene>
    <name evidence="1" type="ORF">CY35_07G097000</name>
</gene>
<proteinExistence type="predicted"/>
<sequence length="490" mass="53470">MAGGGVNSPVVAVKLTGASQSMSDSWTDSKLLSGDVVLQVSTEGGAVFLAPFAGGKTGLQRELRKLTNVPGGVKVKVKRGQAIVDVQAKVALDESSLLKKNYVLVSLLDATHVATLVDAMEQECIALQDRSRKILEAARRSQEYAKKDELMVKMNNMRVKDSYVAYPWEEKMQSYLPVSGSATVFSLLLMPAALSPKARDYADVEDTSARAVAWLSAAQASGVPITFVNIQTEPLFMQFAEYQHPGYKQDPVNVGNSGCYRLQDREAMDLDVIRAVRLWYMPAAAELAIDLKPEENEARLGVGISCTEEGFCHVSSVDPGTVADRAGLRTVYQAACAAGKLLVVSRLGGEKITPWLVSSAGSIRCFDTVSMSNKLSLHRQTGQSVRLHVMVWDGALHDSSGPHGFIDDPLGRNKGIPFESSRVSYSTDDEQPPLYYESEEKPYVKGPVEDLAGFHLTSNGHAEPSLMMGTLYQNKYLNEKMLWRSMNAHP</sequence>
<accession>A0ACB8HNA0</accession>
<evidence type="ECO:0000313" key="2">
    <source>
        <dbReference type="Proteomes" id="UP000828922"/>
    </source>
</evidence>
<reference evidence="2" key="1">
    <citation type="journal article" date="2022" name="New Phytol.">
        <title>Phylogenomic structure and speciation in an emerging model: the Sphagnum magellanicum complex (Bryophyta).</title>
        <authorList>
            <person name="Shaw A.J."/>
            <person name="Piatkowski B."/>
            <person name="Duffy A.M."/>
            <person name="Aguero B."/>
            <person name="Imwattana K."/>
            <person name="Nieto-Lugilde M."/>
            <person name="Healey A."/>
            <person name="Weston D.J."/>
            <person name="Patel M.N."/>
            <person name="Schmutz J."/>
            <person name="Grimwood J."/>
            <person name="Yavitt J.B."/>
            <person name="Hassel K."/>
            <person name="Stenoien H.K."/>
            <person name="Flatberg K.I."/>
            <person name="Bickford C.P."/>
            <person name="Hicks K.A."/>
        </authorList>
    </citation>
    <scope>NUCLEOTIDE SEQUENCE [LARGE SCALE GENOMIC DNA]</scope>
</reference>
<comment type="caution">
    <text evidence="1">The sequence shown here is derived from an EMBL/GenBank/DDBJ whole genome shotgun (WGS) entry which is preliminary data.</text>
</comment>